<dbReference type="InterPro" id="IPR046344">
    <property type="entry name" value="TAF6_C_sf"/>
</dbReference>
<dbReference type="InterPro" id="IPR004823">
    <property type="entry name" value="TAF_TATA-bd_Histone-like_dom"/>
</dbReference>
<dbReference type="GO" id="GO:0005669">
    <property type="term" value="C:transcription factor TFIID complex"/>
    <property type="evidence" value="ECO:0007669"/>
    <property type="project" value="InterPro"/>
</dbReference>
<dbReference type="SUPFAM" id="SSF47113">
    <property type="entry name" value="Histone-fold"/>
    <property type="match status" value="1"/>
</dbReference>
<dbReference type="STRING" id="1295533.A0A1E3HIY9"/>
<dbReference type="Gene3D" id="1.10.20.10">
    <property type="entry name" value="Histone, subunit A"/>
    <property type="match status" value="1"/>
</dbReference>
<evidence type="ECO:0000256" key="3">
    <source>
        <dbReference type="ARBA" id="ARBA00023015"/>
    </source>
</evidence>
<gene>
    <name evidence="8" type="ORF">L202_06231</name>
</gene>
<dbReference type="GO" id="GO:0003713">
    <property type="term" value="F:transcription coactivator activity"/>
    <property type="evidence" value="ECO:0007669"/>
    <property type="project" value="TreeGrafter"/>
</dbReference>
<reference evidence="8 9" key="1">
    <citation type="submission" date="2016-06" db="EMBL/GenBank/DDBJ databases">
        <title>Evolution of pathogenesis and genome organization in the Tremellales.</title>
        <authorList>
            <person name="Cuomo C."/>
            <person name="Litvintseva A."/>
            <person name="Heitman J."/>
            <person name="Chen Y."/>
            <person name="Sun S."/>
            <person name="Springer D."/>
            <person name="Dromer F."/>
            <person name="Young S."/>
            <person name="Zeng Q."/>
            <person name="Chapman S."/>
            <person name="Gujja S."/>
            <person name="Saif S."/>
            <person name="Birren B."/>
        </authorList>
    </citation>
    <scope>NUCLEOTIDE SEQUENCE [LARGE SCALE GENOMIC DNA]</scope>
    <source>
        <strain evidence="8 9">CBS 6039</strain>
    </source>
</reference>
<dbReference type="InterPro" id="IPR016024">
    <property type="entry name" value="ARM-type_fold"/>
</dbReference>
<dbReference type="GO" id="GO:0000124">
    <property type="term" value="C:SAGA complex"/>
    <property type="evidence" value="ECO:0007669"/>
    <property type="project" value="InterPro"/>
</dbReference>
<protein>
    <recommendedName>
        <fullName evidence="7">TATA box binding protein associated factor (TAF) histone-like fold domain-containing protein</fullName>
    </recommendedName>
</protein>
<dbReference type="GO" id="GO:0046982">
    <property type="term" value="F:protein heterodimerization activity"/>
    <property type="evidence" value="ECO:0007669"/>
    <property type="project" value="InterPro"/>
</dbReference>
<keyword evidence="9" id="KW-1185">Reference proteome</keyword>
<dbReference type="InterPro" id="IPR011442">
    <property type="entry name" value="TAF6_C"/>
</dbReference>
<keyword evidence="4" id="KW-0804">Transcription</keyword>
<evidence type="ECO:0000259" key="7">
    <source>
        <dbReference type="SMART" id="SM00803"/>
    </source>
</evidence>
<comment type="caution">
    <text evidence="8">The sequence shown here is derived from an EMBL/GenBank/DDBJ whole genome shotgun (WGS) entry which is preliminary data.</text>
</comment>
<evidence type="ECO:0000256" key="1">
    <source>
        <dbReference type="ARBA" id="ARBA00004123"/>
    </source>
</evidence>
<evidence type="ECO:0000313" key="8">
    <source>
        <dbReference type="EMBL" id="ODN76304.1"/>
    </source>
</evidence>
<dbReference type="SUPFAM" id="SSF48371">
    <property type="entry name" value="ARM repeat"/>
    <property type="match status" value="1"/>
</dbReference>
<dbReference type="Pfam" id="PF07571">
    <property type="entry name" value="TAF6_C"/>
    <property type="match status" value="1"/>
</dbReference>
<dbReference type="OrthoDB" id="361039at2759"/>
<evidence type="ECO:0000256" key="6">
    <source>
        <dbReference type="SAM" id="MobiDB-lite"/>
    </source>
</evidence>
<organism evidence="8 9">
    <name type="scientific">Cryptococcus amylolentus CBS 6039</name>
    <dbReference type="NCBI Taxonomy" id="1295533"/>
    <lineage>
        <taxon>Eukaryota</taxon>
        <taxon>Fungi</taxon>
        <taxon>Dikarya</taxon>
        <taxon>Basidiomycota</taxon>
        <taxon>Agaricomycotina</taxon>
        <taxon>Tremellomycetes</taxon>
        <taxon>Tremellales</taxon>
        <taxon>Cryptococcaceae</taxon>
        <taxon>Cryptococcus</taxon>
    </lineage>
</organism>
<proteinExistence type="inferred from homology"/>
<dbReference type="AlphaFoldDB" id="A0A1E3HIY9"/>
<comment type="subcellular location">
    <subcellularLocation>
        <location evidence="1">Nucleus</location>
    </subcellularLocation>
</comment>
<dbReference type="PANTHER" id="PTHR10221:SF9">
    <property type="entry name" value="TRANSCRIPTION INITIATION FACTOR TFIID SUBUNIT 6"/>
    <property type="match status" value="1"/>
</dbReference>
<sequence length="526" mass="55343">MPAPQLMGIYPPDSITDVAQSLPIDPLGPGAAALLAGDVEYRLHLILQEAKKFMVHAKRTVLMPEDVEYAMEALNVEPILIPPRPLAAPSFHPITLPSQGTAPPQTVYTTPDDEIDFTSYLKEPLPAGVASSAGVKWKAHWLAVEGVQPVIAENPAPSGGAAGPGARGSKNAAQPASTTLKASAKAHLPQELQLYFTRLTSALVPPSPANCTPDSEAERHRLAALASLRGDVAVAGMLVYVVKWLGDSVQKCLMAPLGTVGHLVDAIGALLGNEGLFVEPYIHQLLPPLLSIILTVPLGPHPPVPTPNSPSANNIRERASDVLGKISSTYGKSYPGLLPRLVSTLIKALKSPPFPSPLGASQAPTGRYEGAVMGLAVLGKEAVREGIWGEGGEGLVRIDNIVTSCYPASESGKKKNPLMKSTIKALFQIIQPKPADTPTPPVNVAEVTELFGTNTAAGLNKKGWTASELIRMRREALAEGVREGRDGSAAVSGAPEVLNGTGEEQTDAVKDKDDDQMEVDTPQVHG</sequence>
<comment type="similarity">
    <text evidence="2">Belongs to the TAF6 family.</text>
</comment>
<dbReference type="Proteomes" id="UP000094065">
    <property type="component" value="Unassembled WGS sequence"/>
</dbReference>
<dbReference type="SMART" id="SM00803">
    <property type="entry name" value="TAF"/>
    <property type="match status" value="1"/>
</dbReference>
<dbReference type="CDD" id="cd08050">
    <property type="entry name" value="TAF6C"/>
    <property type="match status" value="1"/>
</dbReference>
<dbReference type="RefSeq" id="XP_018991835.1">
    <property type="nucleotide sequence ID" value="XM_019140684.1"/>
</dbReference>
<dbReference type="Pfam" id="PF02969">
    <property type="entry name" value="TAF"/>
    <property type="match status" value="1"/>
</dbReference>
<feature type="domain" description="TATA box binding protein associated factor (TAF) histone-like fold" evidence="7">
    <location>
        <begin position="8"/>
        <end position="72"/>
    </location>
</feature>
<feature type="compositionally biased region" description="Polar residues" evidence="6">
    <location>
        <begin position="171"/>
        <end position="181"/>
    </location>
</feature>
<dbReference type="PANTHER" id="PTHR10221">
    <property type="entry name" value="TRANSCRIPTION INITIATION FACTOR TFIID SUBUNIT 6"/>
    <property type="match status" value="1"/>
</dbReference>
<dbReference type="CDD" id="cd22931">
    <property type="entry name" value="HFD_TAF6"/>
    <property type="match status" value="1"/>
</dbReference>
<dbReference type="InterPro" id="IPR009072">
    <property type="entry name" value="Histone-fold"/>
</dbReference>
<feature type="region of interest" description="Disordered" evidence="6">
    <location>
        <begin position="155"/>
        <end position="182"/>
    </location>
</feature>
<evidence type="ECO:0000256" key="5">
    <source>
        <dbReference type="ARBA" id="ARBA00023242"/>
    </source>
</evidence>
<keyword evidence="5" id="KW-0539">Nucleus</keyword>
<dbReference type="GO" id="GO:0051123">
    <property type="term" value="P:RNA polymerase II preinitiation complex assembly"/>
    <property type="evidence" value="ECO:0007669"/>
    <property type="project" value="TreeGrafter"/>
</dbReference>
<dbReference type="GeneID" id="30157540"/>
<feature type="region of interest" description="Disordered" evidence="6">
    <location>
        <begin position="481"/>
        <end position="526"/>
    </location>
</feature>
<accession>A0A1E3HIY9</accession>
<dbReference type="GO" id="GO:0016251">
    <property type="term" value="F:RNA polymerase II general transcription initiation factor activity"/>
    <property type="evidence" value="ECO:0007669"/>
    <property type="project" value="InterPro"/>
</dbReference>
<evidence type="ECO:0000256" key="4">
    <source>
        <dbReference type="ARBA" id="ARBA00023163"/>
    </source>
</evidence>
<dbReference type="GO" id="GO:0046695">
    <property type="term" value="C:SLIK (SAGA-like) complex"/>
    <property type="evidence" value="ECO:0007669"/>
    <property type="project" value="InterPro"/>
</dbReference>
<evidence type="ECO:0000313" key="9">
    <source>
        <dbReference type="Proteomes" id="UP000094065"/>
    </source>
</evidence>
<dbReference type="InterPro" id="IPR037796">
    <property type="entry name" value="TAF6"/>
</dbReference>
<name>A0A1E3HIY9_9TREE</name>
<evidence type="ECO:0000256" key="2">
    <source>
        <dbReference type="ARBA" id="ARBA00007688"/>
    </source>
</evidence>
<dbReference type="EMBL" id="AWGJ01000009">
    <property type="protein sequence ID" value="ODN76304.1"/>
    <property type="molecule type" value="Genomic_DNA"/>
</dbReference>
<dbReference type="Gene3D" id="1.25.40.770">
    <property type="entry name" value="TAF6, C-terminal HEAT repeat domain"/>
    <property type="match status" value="1"/>
</dbReference>
<keyword evidence="3" id="KW-0805">Transcription regulation</keyword>